<evidence type="ECO:0000256" key="1">
    <source>
        <dbReference type="SAM" id="MobiDB-lite"/>
    </source>
</evidence>
<dbReference type="RefSeq" id="WP_096883254.1">
    <property type="nucleotide sequence ID" value="NZ_CP023482.1"/>
</dbReference>
<organism evidence="2 3">
    <name type="scientific">Dermabacter jinjuensis</name>
    <dbReference type="NCBI Taxonomy" id="1667168"/>
    <lineage>
        <taxon>Bacteria</taxon>
        <taxon>Bacillati</taxon>
        <taxon>Actinomycetota</taxon>
        <taxon>Actinomycetes</taxon>
        <taxon>Micrococcales</taxon>
        <taxon>Dermabacteraceae</taxon>
        <taxon>Dermabacter</taxon>
    </lineage>
</organism>
<keyword evidence="3" id="KW-1185">Reference proteome</keyword>
<gene>
    <name evidence="2" type="ORF">COP05_08525</name>
</gene>
<evidence type="ECO:0008006" key="4">
    <source>
        <dbReference type="Google" id="ProtNLM"/>
    </source>
</evidence>
<name>A0ABM6PP41_9MICO</name>
<dbReference type="EMBL" id="CP023482">
    <property type="protein sequence ID" value="ATH97126.1"/>
    <property type="molecule type" value="Genomic_DNA"/>
</dbReference>
<sequence>MSEKKARGRLVVSSITGKPMEVEPAKDRVIPKRAPADRGDDSNDERLMRDVPPHWGHTR</sequence>
<evidence type="ECO:0000313" key="2">
    <source>
        <dbReference type="EMBL" id="ATH97126.1"/>
    </source>
</evidence>
<feature type="compositionally biased region" description="Basic and acidic residues" evidence="1">
    <location>
        <begin position="20"/>
        <end position="52"/>
    </location>
</feature>
<feature type="region of interest" description="Disordered" evidence="1">
    <location>
        <begin position="1"/>
        <end position="59"/>
    </location>
</feature>
<dbReference type="Proteomes" id="UP000815698">
    <property type="component" value="Chromosome"/>
</dbReference>
<proteinExistence type="predicted"/>
<evidence type="ECO:0000313" key="3">
    <source>
        <dbReference type="Proteomes" id="UP000815698"/>
    </source>
</evidence>
<reference evidence="2 3" key="1">
    <citation type="journal article" date="2016" name="Int. J. Syst. Evol. Microbiol.">
        <title>Dermabacter jinjuensis sp. nov., a novel species of the genus Dermabacter isolated from a clinical specimen.</title>
        <authorList>
            <person name="Park Y.K."/>
            <person name="Lee K.M."/>
            <person name="Lee W.K."/>
            <person name="Cho M.J."/>
            <person name="Lee H.S."/>
            <person name="Cho Y.G."/>
            <person name="Lee Y.C."/>
            <person name="Lee W.K."/>
            <person name="Seong W.K."/>
            <person name="Hwang K.J."/>
        </authorList>
    </citation>
    <scope>NUCLEOTIDE SEQUENCE [LARGE SCALE GENOMIC DNA]</scope>
    <source>
        <strain evidence="2 3">32T</strain>
    </source>
</reference>
<protein>
    <recommendedName>
        <fullName evidence="4">Transcriptional regulator</fullName>
    </recommendedName>
</protein>
<accession>A0ABM6PP41</accession>